<dbReference type="FunFam" id="1.10.3380.20:FF:000002">
    <property type="entry name" value="helicase POLQ-like isoform X1"/>
    <property type="match status" value="1"/>
</dbReference>
<dbReference type="AlphaFoldDB" id="A0AAV2I5Q2"/>
<dbReference type="Pfam" id="PF14520">
    <property type="entry name" value="HHH_5"/>
    <property type="match status" value="1"/>
</dbReference>
<evidence type="ECO:0000256" key="1">
    <source>
        <dbReference type="ARBA" id="ARBA00022741"/>
    </source>
</evidence>
<sequence length="305" mass="34553">QIVSTTDAAFEFMQKSLLHIQAGCLGADIATLTREALQYLIDEELVVQTRATDNETPEEKCFLQVTPLGNATFKGSIDHIYSGQLYKDLNKAKESLNLSTYLHLLYLVTPYDMSGSVVPDWKVYFDQYCKLKDIELKTAGAIGVQENYLGLRAAGHKPRAKVCELTIQRFYLSLMLWDLWNQKSVWEVANRFSQTRGFVQNLLTQAASFASCIFHFCKELEEFWAYQQLLEHFIKKLTYCVSIELLPLMEIPGVKLARAKMLHAAGYKSISVLASAEVNNLVQSVEHLSKRTAQQIIAAAKVIHF</sequence>
<dbReference type="SUPFAM" id="SSF158702">
    <property type="entry name" value="Sec63 N-terminal domain-like"/>
    <property type="match status" value="1"/>
</dbReference>
<dbReference type="EMBL" id="CAXITT010000389">
    <property type="protein sequence ID" value="CAL1540605.1"/>
    <property type="molecule type" value="Genomic_DNA"/>
</dbReference>
<keyword evidence="3" id="KW-0347">Helicase</keyword>
<dbReference type="GO" id="GO:0016787">
    <property type="term" value="F:hydrolase activity"/>
    <property type="evidence" value="ECO:0007669"/>
    <property type="project" value="UniProtKB-KW"/>
</dbReference>
<name>A0AAV2I5Q2_LYMST</name>
<dbReference type="PANTHER" id="PTHR47961:SF12">
    <property type="entry name" value="HELICASE POLQ-LIKE"/>
    <property type="match status" value="1"/>
</dbReference>
<dbReference type="Pfam" id="PF21099">
    <property type="entry name" value="POLQ_helical"/>
    <property type="match status" value="1"/>
</dbReference>
<accession>A0AAV2I5Q2</accession>
<feature type="domain" description="POLQ-like helical" evidence="5">
    <location>
        <begin position="85"/>
        <end position="237"/>
    </location>
</feature>
<dbReference type="Proteomes" id="UP001497497">
    <property type="component" value="Unassembled WGS sequence"/>
</dbReference>
<evidence type="ECO:0000256" key="2">
    <source>
        <dbReference type="ARBA" id="ARBA00022801"/>
    </source>
</evidence>
<protein>
    <recommendedName>
        <fullName evidence="5">POLQ-like helical domain-containing protein</fullName>
    </recommendedName>
</protein>
<keyword evidence="7" id="KW-1185">Reference proteome</keyword>
<keyword evidence="4" id="KW-0067">ATP-binding</keyword>
<proteinExistence type="predicted"/>
<dbReference type="Gene3D" id="1.10.150.20">
    <property type="entry name" value="5' to 3' exonuclease, C-terminal subdomain"/>
    <property type="match status" value="1"/>
</dbReference>
<dbReference type="GO" id="GO:0005524">
    <property type="term" value="F:ATP binding"/>
    <property type="evidence" value="ECO:0007669"/>
    <property type="project" value="UniProtKB-KW"/>
</dbReference>
<evidence type="ECO:0000259" key="5">
    <source>
        <dbReference type="Pfam" id="PF21099"/>
    </source>
</evidence>
<evidence type="ECO:0000256" key="3">
    <source>
        <dbReference type="ARBA" id="ARBA00022806"/>
    </source>
</evidence>
<comment type="caution">
    <text evidence="6">The sequence shown here is derived from an EMBL/GenBank/DDBJ whole genome shotgun (WGS) entry which is preliminary data.</text>
</comment>
<feature type="non-terminal residue" evidence="6">
    <location>
        <position position="1"/>
    </location>
</feature>
<gene>
    <name evidence="6" type="ORF">GSLYS_00014254001</name>
</gene>
<evidence type="ECO:0000256" key="4">
    <source>
        <dbReference type="ARBA" id="ARBA00022840"/>
    </source>
</evidence>
<keyword evidence="2" id="KW-0378">Hydrolase</keyword>
<evidence type="ECO:0000313" key="7">
    <source>
        <dbReference type="Proteomes" id="UP001497497"/>
    </source>
</evidence>
<dbReference type="InterPro" id="IPR048960">
    <property type="entry name" value="POLQ-like_helical"/>
</dbReference>
<dbReference type="InterPro" id="IPR050474">
    <property type="entry name" value="Hel308_SKI2-like"/>
</dbReference>
<evidence type="ECO:0000313" key="6">
    <source>
        <dbReference type="EMBL" id="CAL1540605.1"/>
    </source>
</evidence>
<dbReference type="Gene3D" id="1.10.3380.20">
    <property type="match status" value="1"/>
</dbReference>
<reference evidence="6 7" key="1">
    <citation type="submission" date="2024-04" db="EMBL/GenBank/DDBJ databases">
        <authorList>
            <consortium name="Genoscope - CEA"/>
            <person name="William W."/>
        </authorList>
    </citation>
    <scope>NUCLEOTIDE SEQUENCE [LARGE SCALE GENOMIC DNA]</scope>
</reference>
<dbReference type="PANTHER" id="PTHR47961">
    <property type="entry name" value="DNA POLYMERASE THETA, PUTATIVE (AFU_ORTHOLOGUE AFUA_1G05260)-RELATED"/>
    <property type="match status" value="1"/>
</dbReference>
<keyword evidence="1" id="KW-0547">Nucleotide-binding</keyword>
<dbReference type="GO" id="GO:0004386">
    <property type="term" value="F:helicase activity"/>
    <property type="evidence" value="ECO:0007669"/>
    <property type="project" value="UniProtKB-KW"/>
</dbReference>
<organism evidence="6 7">
    <name type="scientific">Lymnaea stagnalis</name>
    <name type="common">Great pond snail</name>
    <name type="synonym">Helix stagnalis</name>
    <dbReference type="NCBI Taxonomy" id="6523"/>
    <lineage>
        <taxon>Eukaryota</taxon>
        <taxon>Metazoa</taxon>
        <taxon>Spiralia</taxon>
        <taxon>Lophotrochozoa</taxon>
        <taxon>Mollusca</taxon>
        <taxon>Gastropoda</taxon>
        <taxon>Heterobranchia</taxon>
        <taxon>Euthyneura</taxon>
        <taxon>Panpulmonata</taxon>
        <taxon>Hygrophila</taxon>
        <taxon>Lymnaeoidea</taxon>
        <taxon>Lymnaeidae</taxon>
        <taxon>Lymnaea</taxon>
    </lineage>
</organism>